<feature type="domain" description="Lactate/malate dehydrogenase N-terminal" evidence="7">
    <location>
        <begin position="43"/>
        <end position="176"/>
    </location>
</feature>
<accession>A0AA38IPC7</accession>
<evidence type="ECO:0000256" key="2">
    <source>
        <dbReference type="ARBA" id="ARBA00016075"/>
    </source>
</evidence>
<evidence type="ECO:0000313" key="10">
    <source>
        <dbReference type="Proteomes" id="UP001168821"/>
    </source>
</evidence>
<dbReference type="Gene3D" id="3.90.110.10">
    <property type="entry name" value="Lactate dehydrogenase/glycoside hydrolase, family 4, C-terminal"/>
    <property type="match status" value="1"/>
</dbReference>
<dbReference type="SUPFAM" id="SSF51735">
    <property type="entry name" value="NAD(P)-binding Rossmann-fold domains"/>
    <property type="match status" value="1"/>
</dbReference>
<dbReference type="InterPro" id="IPR036291">
    <property type="entry name" value="NAD(P)-bd_dom_sf"/>
</dbReference>
<comment type="similarity">
    <text evidence="6">Belongs to the LDH/MDH superfamily.</text>
</comment>
<evidence type="ECO:0000313" key="9">
    <source>
        <dbReference type="EMBL" id="KAJ3659118.1"/>
    </source>
</evidence>
<dbReference type="Pfam" id="PF00056">
    <property type="entry name" value="Ldh_1_N"/>
    <property type="match status" value="1"/>
</dbReference>
<dbReference type="PANTHER" id="PTHR11540:SF16">
    <property type="entry name" value="MALATE DEHYDROGENASE, MITOCHONDRIAL"/>
    <property type="match status" value="1"/>
</dbReference>
<evidence type="ECO:0000256" key="1">
    <source>
        <dbReference type="ARBA" id="ARBA00012995"/>
    </source>
</evidence>
<dbReference type="InterPro" id="IPR015955">
    <property type="entry name" value="Lactate_DH/Glyco_Ohase_4_C"/>
</dbReference>
<sequence>MILCRSKITCYTLTKVLGRRFSTPICLPPPAEPIVTILDSLSTVGSNLAFLLKQHPLVKELRVYDEQENTLGLAEDLNSIDTRTCIRSFSCRAMKDAIKGAHIVISTGDCQCKSGQTQKELFAKNIDNVRNAAIFLSEFNPAAIFCIAKPPVEALVPMVTEEYKKTETYDPRKIIGVTTPFSVIASTMIAEHLKVDPGCLYCPIIGGMSPVSTVPVISQARPKLEYNSKVYAQLQEEIANAEETLLTKGSPMCYSNALAITRFINLLLKAFRGERNCVECAYVAQTGHIGDLLPYMTSIVQLGPQGVSSTHMPRTNELEIARLKAAVPHILENILLGQTFLHGDFDLPFKPRKVCDEVLKQKVQECNQRANM</sequence>
<name>A0AA38IPC7_9CUCU</name>
<evidence type="ECO:0000256" key="5">
    <source>
        <dbReference type="ARBA" id="ARBA00023027"/>
    </source>
</evidence>
<dbReference type="EC" id="1.1.1.37" evidence="1"/>
<reference evidence="9" key="1">
    <citation type="journal article" date="2023" name="G3 (Bethesda)">
        <title>Whole genome assemblies of Zophobas morio and Tenebrio molitor.</title>
        <authorList>
            <person name="Kaur S."/>
            <person name="Stinson S.A."/>
            <person name="diCenzo G.C."/>
        </authorList>
    </citation>
    <scope>NUCLEOTIDE SEQUENCE</scope>
    <source>
        <strain evidence="9">QUZm001</strain>
    </source>
</reference>
<evidence type="ECO:0000259" key="7">
    <source>
        <dbReference type="Pfam" id="PF00056"/>
    </source>
</evidence>
<protein>
    <recommendedName>
        <fullName evidence="2">Malate dehydrogenase, mitochondrial</fullName>
        <ecNumber evidence="1">1.1.1.37</ecNumber>
    </recommendedName>
</protein>
<dbReference type="EMBL" id="JALNTZ010000003">
    <property type="protein sequence ID" value="KAJ3659118.1"/>
    <property type="molecule type" value="Genomic_DNA"/>
</dbReference>
<proteinExistence type="inferred from homology"/>
<dbReference type="PANTHER" id="PTHR11540">
    <property type="entry name" value="MALATE AND LACTATE DEHYDROGENASE"/>
    <property type="match status" value="1"/>
</dbReference>
<keyword evidence="10" id="KW-1185">Reference proteome</keyword>
<keyword evidence="3" id="KW-0816">Tricarboxylic acid cycle</keyword>
<feature type="domain" description="Lactate/malate dehydrogenase C-terminal" evidence="8">
    <location>
        <begin position="185"/>
        <end position="338"/>
    </location>
</feature>
<gene>
    <name evidence="9" type="ORF">Zmor_010825</name>
</gene>
<dbReference type="AlphaFoldDB" id="A0AA38IPC7"/>
<evidence type="ECO:0000259" key="8">
    <source>
        <dbReference type="Pfam" id="PF02866"/>
    </source>
</evidence>
<dbReference type="Proteomes" id="UP001168821">
    <property type="component" value="Unassembled WGS sequence"/>
</dbReference>
<evidence type="ECO:0000256" key="6">
    <source>
        <dbReference type="RuleBase" id="RU003369"/>
    </source>
</evidence>
<keyword evidence="4 6" id="KW-0560">Oxidoreductase</keyword>
<dbReference type="Gene3D" id="3.40.50.720">
    <property type="entry name" value="NAD(P)-binding Rossmann-like Domain"/>
    <property type="match status" value="1"/>
</dbReference>
<dbReference type="GO" id="GO:0006099">
    <property type="term" value="P:tricarboxylic acid cycle"/>
    <property type="evidence" value="ECO:0007669"/>
    <property type="project" value="UniProtKB-KW"/>
</dbReference>
<dbReference type="Pfam" id="PF02866">
    <property type="entry name" value="Ldh_1_C"/>
    <property type="match status" value="1"/>
</dbReference>
<evidence type="ECO:0000256" key="3">
    <source>
        <dbReference type="ARBA" id="ARBA00022532"/>
    </source>
</evidence>
<dbReference type="InterPro" id="IPR022383">
    <property type="entry name" value="Lactate/malate_DH_C"/>
</dbReference>
<dbReference type="SUPFAM" id="SSF56327">
    <property type="entry name" value="LDH C-terminal domain-like"/>
    <property type="match status" value="1"/>
</dbReference>
<keyword evidence="5" id="KW-0520">NAD</keyword>
<evidence type="ECO:0000256" key="4">
    <source>
        <dbReference type="ARBA" id="ARBA00023002"/>
    </source>
</evidence>
<dbReference type="InterPro" id="IPR001236">
    <property type="entry name" value="Lactate/malate_DH_N"/>
</dbReference>
<comment type="caution">
    <text evidence="9">The sequence shown here is derived from an EMBL/GenBank/DDBJ whole genome shotgun (WGS) entry which is preliminary data.</text>
</comment>
<dbReference type="GO" id="GO:0005739">
    <property type="term" value="C:mitochondrion"/>
    <property type="evidence" value="ECO:0007669"/>
    <property type="project" value="TreeGrafter"/>
</dbReference>
<organism evidence="9 10">
    <name type="scientific">Zophobas morio</name>
    <dbReference type="NCBI Taxonomy" id="2755281"/>
    <lineage>
        <taxon>Eukaryota</taxon>
        <taxon>Metazoa</taxon>
        <taxon>Ecdysozoa</taxon>
        <taxon>Arthropoda</taxon>
        <taxon>Hexapoda</taxon>
        <taxon>Insecta</taxon>
        <taxon>Pterygota</taxon>
        <taxon>Neoptera</taxon>
        <taxon>Endopterygota</taxon>
        <taxon>Coleoptera</taxon>
        <taxon>Polyphaga</taxon>
        <taxon>Cucujiformia</taxon>
        <taxon>Tenebrionidae</taxon>
        <taxon>Zophobas</taxon>
    </lineage>
</organism>
<dbReference type="GO" id="GO:0030060">
    <property type="term" value="F:L-malate dehydrogenase (NAD+) activity"/>
    <property type="evidence" value="ECO:0007669"/>
    <property type="project" value="UniProtKB-EC"/>
</dbReference>